<dbReference type="Gene3D" id="1.25.10.10">
    <property type="entry name" value="Leucine-rich Repeat Variant"/>
    <property type="match status" value="2"/>
</dbReference>
<evidence type="ECO:0000313" key="2">
    <source>
        <dbReference type="EMBL" id="CAF3763703.1"/>
    </source>
</evidence>
<keyword evidence="3" id="KW-1185">Reference proteome</keyword>
<protein>
    <recommendedName>
        <fullName evidence="4">Rhabdoid tumor deletion region protein 1</fullName>
    </recommendedName>
</protein>
<dbReference type="AlphaFoldDB" id="A0A814G5Y9"/>
<evidence type="ECO:0000313" key="1">
    <source>
        <dbReference type="EMBL" id="CAF0991819.1"/>
    </source>
</evidence>
<dbReference type="InterPro" id="IPR016024">
    <property type="entry name" value="ARM-type_fold"/>
</dbReference>
<dbReference type="Pfam" id="PF00514">
    <property type="entry name" value="Arm"/>
    <property type="match status" value="1"/>
</dbReference>
<sequence>MASSTIPTHYPQLIDPTRTPLAFQRLAVPRLRRELESTTLLTRQRALRSLCDYLHDPEHITPCIEQGIPGTLVSILKDNDSFCRLKAAECYYVIASHAIGRRAMEMGDVISRLSELFDDKEASVRRNVHRAIAMYAEAPPGAENIIELKLIPNLLTKLTAELDEIKEIILNTLHYCLMIDKEQALEANCMSVLTNLLTHPTTKIKTLAALDIFHLSLALKGKEQAVDLGTIDHLVEFLDSESDELRSKAAVALASIAIITPAKYCAIKAGALSKLLDMLDSETTELIVNALKAIVCLAEAPEGRKQLLDHIDKIEPYKNHRLPNVAKQAQIAAKIITWQP</sequence>
<name>A0A814G5Y9_9BILA</name>
<dbReference type="PANTHER" id="PTHR15599:SF1">
    <property type="entry name" value="RADIAL SPOKE HEAD 14 HOMOLOG"/>
    <property type="match status" value="1"/>
</dbReference>
<proteinExistence type="predicted"/>
<dbReference type="PANTHER" id="PTHR15599">
    <property type="entry name" value="RTDR1"/>
    <property type="match status" value="1"/>
</dbReference>
<comment type="caution">
    <text evidence="1">The sequence shown here is derived from an EMBL/GenBank/DDBJ whole genome shotgun (WGS) entry which is preliminary data.</text>
</comment>
<accession>A0A814G5Y9</accession>
<organism evidence="1 3">
    <name type="scientific">Didymodactylos carnosus</name>
    <dbReference type="NCBI Taxonomy" id="1234261"/>
    <lineage>
        <taxon>Eukaryota</taxon>
        <taxon>Metazoa</taxon>
        <taxon>Spiralia</taxon>
        <taxon>Gnathifera</taxon>
        <taxon>Rotifera</taxon>
        <taxon>Eurotatoria</taxon>
        <taxon>Bdelloidea</taxon>
        <taxon>Philodinida</taxon>
        <taxon>Philodinidae</taxon>
        <taxon>Didymodactylos</taxon>
    </lineage>
</organism>
<dbReference type="InterPro" id="IPR042856">
    <property type="entry name" value="RSP14"/>
</dbReference>
<dbReference type="SUPFAM" id="SSF48371">
    <property type="entry name" value="ARM repeat"/>
    <property type="match status" value="1"/>
</dbReference>
<gene>
    <name evidence="1" type="ORF">GPM918_LOCUS13293</name>
    <name evidence="2" type="ORF">SRO942_LOCUS13291</name>
</gene>
<evidence type="ECO:0008006" key="4">
    <source>
        <dbReference type="Google" id="ProtNLM"/>
    </source>
</evidence>
<dbReference type="InterPro" id="IPR011989">
    <property type="entry name" value="ARM-like"/>
</dbReference>
<dbReference type="Proteomes" id="UP000663829">
    <property type="component" value="Unassembled WGS sequence"/>
</dbReference>
<dbReference type="InterPro" id="IPR000225">
    <property type="entry name" value="Armadillo"/>
</dbReference>
<dbReference type="EMBL" id="CAJOBC010003029">
    <property type="protein sequence ID" value="CAF3763703.1"/>
    <property type="molecule type" value="Genomic_DNA"/>
</dbReference>
<dbReference type="EMBL" id="CAJNOQ010003030">
    <property type="protein sequence ID" value="CAF0991819.1"/>
    <property type="molecule type" value="Genomic_DNA"/>
</dbReference>
<reference evidence="1" key="1">
    <citation type="submission" date="2021-02" db="EMBL/GenBank/DDBJ databases">
        <authorList>
            <person name="Nowell W R."/>
        </authorList>
    </citation>
    <scope>NUCLEOTIDE SEQUENCE</scope>
</reference>
<dbReference type="OrthoDB" id="409644at2759"/>
<dbReference type="Proteomes" id="UP000681722">
    <property type="component" value="Unassembled WGS sequence"/>
</dbReference>
<evidence type="ECO:0000313" key="3">
    <source>
        <dbReference type="Proteomes" id="UP000663829"/>
    </source>
</evidence>